<comment type="subcellular location">
    <subcellularLocation>
        <location evidence="18">Host cytoplasm</location>
    </subcellularLocation>
    <subcellularLocation>
        <location evidence="18">Host nucleus</location>
    </subcellularLocation>
    <text evidence="18">Predominantly found in the host nucleus.</text>
</comment>
<evidence type="ECO:0000256" key="16">
    <source>
        <dbReference type="ARBA" id="ARBA00023280"/>
    </source>
</evidence>
<dbReference type="PIRSF" id="PIRSF003407">
    <property type="entry name" value="Papvi_E7"/>
    <property type="match status" value="1"/>
</dbReference>
<comment type="function">
    <text evidence="19">E7 protein has both transforming and trans-activating activities.</text>
</comment>
<proteinExistence type="inferred from homology"/>
<evidence type="ECO:0000256" key="15">
    <source>
        <dbReference type="ARBA" id="ARBA00023258"/>
    </source>
</evidence>
<keyword evidence="8 18" id="KW-1114">Inhibition of host interferon signaling pathway by virus</keyword>
<keyword evidence="7 18" id="KW-0863">Zinc-finger</keyword>
<evidence type="ECO:0000256" key="17">
    <source>
        <dbReference type="ARBA" id="ARBA00023309"/>
    </source>
</evidence>
<dbReference type="EMBL" id="MH777356">
    <property type="protein sequence ID" value="AYA94567.1"/>
    <property type="molecule type" value="Genomic_DNA"/>
</dbReference>
<comment type="function">
    <text evidence="18">Plays a role in viral genome replication by driving entry of quiescent cells into the cell cycle. Stimulation of progression from G1 to S phase allows the virus to efficiently use the cellular DNA replicating machinery to achieve viral genome replication. E7 protein has both transforming and trans-activating activities. Induces the disassembly of the E2F1 transcription factor from RB1, with subsequent transcriptional activation of E2F1-regulated S-phase genes. Interferes with host histone deacetylation mediated by HDAC1 and HDAC2, leading to transcription activation. Plays also a role in the inhibition of both antiviral and antiproliferative functions of host interferon alpha. Interaction with host TMEM173/STING impairs the ability of TMEM173/STING to sense cytosolic DNA and promote the production of type I interferon (IFN-alpha and IFN-beta).</text>
</comment>
<keyword evidence="11 18" id="KW-0238">DNA-binding</keyword>
<dbReference type="Pfam" id="PF00527">
    <property type="entry name" value="E7"/>
    <property type="match status" value="1"/>
</dbReference>
<dbReference type="GO" id="GO:0019904">
    <property type="term" value="F:protein domain specific binding"/>
    <property type="evidence" value="ECO:0007669"/>
    <property type="project" value="UniProtKB-UniRule"/>
</dbReference>
<keyword evidence="6 18" id="KW-0479">Metal-binding</keyword>
<keyword evidence="16 18" id="KW-0899">Viral immunoevasion</keyword>
<evidence type="ECO:0000256" key="7">
    <source>
        <dbReference type="ARBA" id="ARBA00022771"/>
    </source>
</evidence>
<dbReference type="InterPro" id="IPR000148">
    <property type="entry name" value="Papilloma_E7"/>
</dbReference>
<name>A0A385PKJ3_9PAPI</name>
<dbReference type="GO" id="GO:0042025">
    <property type="term" value="C:host cell nucleus"/>
    <property type="evidence" value="ECO:0007669"/>
    <property type="project" value="UniProtKB-SubCell"/>
</dbReference>
<protein>
    <recommendedName>
        <fullName evidence="18 19">Protein E7</fullName>
    </recommendedName>
</protein>
<dbReference type="Gene3D" id="3.30.160.330">
    <property type="match status" value="1"/>
</dbReference>
<comment type="subunit">
    <text evidence="18">Homodimer. Homooligomer. Interacts with host RB1; this interaction induces dissociation of RB1-E2F1 complex thereby disrupting RB1 activity. Interacts with host EP300; this interaction represses EP300 transcriptional activity. Interacts with protein E2; this interaction inhibits E7 oncogenic activity. Interacts with host TMEM173/STING; this interaction impairs the ability of TMEM173/STING to sense cytosolic DNA and promote the production of type I interferon (IFN-alpha and IFN-beta).</text>
</comment>
<accession>A0A385PKJ3</accession>
<evidence type="ECO:0000256" key="19">
    <source>
        <dbReference type="PIRNR" id="PIRNR003407"/>
    </source>
</evidence>
<dbReference type="GO" id="GO:0003677">
    <property type="term" value="F:DNA binding"/>
    <property type="evidence" value="ECO:0007669"/>
    <property type="project" value="UniProtKB-UniRule"/>
</dbReference>
<dbReference type="GO" id="GO:0003700">
    <property type="term" value="F:DNA-binding transcription factor activity"/>
    <property type="evidence" value="ECO:0007669"/>
    <property type="project" value="UniProtKB-UniRule"/>
</dbReference>
<keyword evidence="12 18" id="KW-0010">Activator</keyword>
<evidence type="ECO:0000256" key="1">
    <source>
        <dbReference type="ARBA" id="ARBA00022504"/>
    </source>
</evidence>
<sequence length="96" mass="10621">MIGKEPTVNDIELDLRALVLPDNLLCNESLSPDTEGQEEEHVPYRVDTCCNSCGAGVRLCVFSTSTAIRTLEQLLLSELNLFCPPCAKNLFQHGRN</sequence>
<evidence type="ECO:0000256" key="13">
    <source>
        <dbReference type="ARBA" id="ARBA00023163"/>
    </source>
</evidence>
<evidence type="ECO:0000256" key="4">
    <source>
        <dbReference type="ARBA" id="ARBA00022581"/>
    </source>
</evidence>
<organism evidence="20">
    <name type="scientific">Human papillomavirus</name>
    <dbReference type="NCBI Taxonomy" id="10566"/>
    <lineage>
        <taxon>Viruses</taxon>
        <taxon>Monodnaviria</taxon>
        <taxon>Shotokuvirae</taxon>
        <taxon>Cossaviricota</taxon>
        <taxon>Papovaviricetes</taxon>
        <taxon>Zurhausenvirales</taxon>
        <taxon>Papillomaviridae</taxon>
    </lineage>
</organism>
<evidence type="ECO:0000256" key="9">
    <source>
        <dbReference type="ARBA" id="ARBA00022833"/>
    </source>
</evidence>
<keyword evidence="13 18" id="KW-0804">Transcription</keyword>
<dbReference type="HAMAP" id="MF_04004">
    <property type="entry name" value="PPV_E7"/>
    <property type="match status" value="1"/>
</dbReference>
<comment type="PTM">
    <text evidence="18">Highly phosphorylated.</text>
</comment>
<keyword evidence="9 18" id="KW-0862">Zinc</keyword>
<keyword evidence="14 18" id="KW-1035">Host cytoplasm</keyword>
<reference evidence="20" key="1">
    <citation type="journal article" date="2018" name="Nat. Med.">
        <title>Expanded skin virome in DOCK8-deficient patients.</title>
        <authorList>
            <consortium name="NISC Comparative Sequencing Program"/>
            <person name="Tirosh O."/>
            <person name="Conlan S."/>
            <person name="Deming C."/>
            <person name="Lee-Lin S.Q."/>
            <person name="Huang X."/>
            <person name="Su H.C."/>
            <person name="Freeman A.F."/>
            <person name="Segre J.A."/>
            <person name="Kong H.H."/>
        </authorList>
    </citation>
    <scope>NUCLEOTIDE SEQUENCE</scope>
    <source>
        <strain evidence="20">HPV-mSK_217</strain>
    </source>
</reference>
<evidence type="ECO:0000256" key="2">
    <source>
        <dbReference type="ARBA" id="ARBA00022518"/>
    </source>
</evidence>
<evidence type="ECO:0000256" key="10">
    <source>
        <dbReference type="ARBA" id="ARBA00023015"/>
    </source>
</evidence>
<dbReference type="GO" id="GO:0006351">
    <property type="term" value="P:DNA-templated transcription"/>
    <property type="evidence" value="ECO:0007669"/>
    <property type="project" value="UniProtKB-UniRule"/>
</dbReference>
<evidence type="ECO:0000256" key="11">
    <source>
        <dbReference type="ARBA" id="ARBA00023125"/>
    </source>
</evidence>
<evidence type="ECO:0000256" key="12">
    <source>
        <dbReference type="ARBA" id="ARBA00023159"/>
    </source>
</evidence>
<evidence type="ECO:0000313" key="20">
    <source>
        <dbReference type="EMBL" id="AYA94567.1"/>
    </source>
</evidence>
<keyword evidence="15" id="KW-0922">Interferon antiviral system evasion</keyword>
<keyword evidence="5 18" id="KW-1090">Inhibition of host innate immune response by virus</keyword>
<evidence type="ECO:0000256" key="5">
    <source>
        <dbReference type="ARBA" id="ARBA00022632"/>
    </source>
</evidence>
<gene>
    <name evidence="18" type="primary">E7</name>
</gene>
<evidence type="ECO:0000256" key="14">
    <source>
        <dbReference type="ARBA" id="ARBA00023200"/>
    </source>
</evidence>
<evidence type="ECO:0000256" key="18">
    <source>
        <dbReference type="HAMAP-Rule" id="MF_04004"/>
    </source>
</evidence>
<evidence type="ECO:0000256" key="8">
    <source>
        <dbReference type="ARBA" id="ARBA00022830"/>
    </source>
</evidence>
<dbReference type="GO" id="GO:0008270">
    <property type="term" value="F:zinc ion binding"/>
    <property type="evidence" value="ECO:0007669"/>
    <property type="project" value="UniProtKB-KW"/>
</dbReference>
<evidence type="ECO:0000256" key="3">
    <source>
        <dbReference type="ARBA" id="ARBA00022562"/>
    </source>
</evidence>
<keyword evidence="3 18" id="KW-1048">Host nucleus</keyword>
<keyword evidence="4 18" id="KW-0945">Host-virus interaction</keyword>
<feature type="short sequence motif" description="LXCXE motif; interaction with host RB1 and TMEM173/STING" evidence="18">
    <location>
        <begin position="24"/>
        <end position="28"/>
    </location>
</feature>
<feature type="short sequence motif" description="Nuclear export signal" evidence="18">
    <location>
        <begin position="68"/>
        <end position="76"/>
    </location>
</feature>
<keyword evidence="17 18" id="KW-1078">G1/S host cell cycle checkpoint dysregulation by virus</keyword>
<dbReference type="GO" id="GO:0052170">
    <property type="term" value="P:symbiont-mediated suppression of host innate immune response"/>
    <property type="evidence" value="ECO:0007669"/>
    <property type="project" value="UniProtKB-KW"/>
</dbReference>
<dbReference type="GO" id="GO:0039502">
    <property type="term" value="P:symbiont-mediated suppression of host type I interferon-mediated signaling pathway"/>
    <property type="evidence" value="ECO:0007669"/>
    <property type="project" value="UniProtKB-UniRule"/>
</dbReference>
<comment type="domain">
    <text evidence="18">The E7 terminal domain is an intrinsically disordered domain, whose flexibility and conformational transitions confer target adaptability to the oncoprotein. It allows adaptation to a variety of protein targets and exposes the PEST degradation sequence that regulates its turnover in the cell.</text>
</comment>
<feature type="zinc finger region" evidence="18">
    <location>
        <begin position="50"/>
        <end position="86"/>
    </location>
</feature>
<dbReference type="GO" id="GO:0030430">
    <property type="term" value="C:host cell cytoplasm"/>
    <property type="evidence" value="ECO:0007669"/>
    <property type="project" value="UniProtKB-SubCell"/>
</dbReference>
<keyword evidence="10 18" id="KW-0805">Transcription regulation</keyword>
<comment type="caution">
    <text evidence="18">Lacks conserved residue(s) required for the propagation of feature annotation.</text>
</comment>
<keyword evidence="2 18" id="KW-0244">Early protein</keyword>
<comment type="similarity">
    <text evidence="18 19">Belongs to the papillomaviridae E7 protein family.</text>
</comment>
<evidence type="ECO:0000256" key="6">
    <source>
        <dbReference type="ARBA" id="ARBA00022723"/>
    </source>
</evidence>
<dbReference type="GO" id="GO:0039645">
    <property type="term" value="P:symbiont-mediated perturbation of host cell cycle G1/S transition checkpoint"/>
    <property type="evidence" value="ECO:0007669"/>
    <property type="project" value="UniProtKB-UniRule"/>
</dbReference>
<keyword evidence="1 18" id="KW-1121">Modulation of host cell cycle by virus</keyword>
<dbReference type="SUPFAM" id="SSF161234">
    <property type="entry name" value="E7 C-terminal domain-like"/>
    <property type="match status" value="1"/>
</dbReference>